<dbReference type="SUPFAM" id="SSF56801">
    <property type="entry name" value="Acetyl-CoA synthetase-like"/>
    <property type="match status" value="1"/>
</dbReference>
<dbReference type="CDD" id="cd05930">
    <property type="entry name" value="A_NRPS"/>
    <property type="match status" value="1"/>
</dbReference>
<dbReference type="GO" id="GO:0005737">
    <property type="term" value="C:cytoplasm"/>
    <property type="evidence" value="ECO:0007669"/>
    <property type="project" value="TreeGrafter"/>
</dbReference>
<dbReference type="Proteomes" id="UP000824031">
    <property type="component" value="Unassembled WGS sequence"/>
</dbReference>
<evidence type="ECO:0000313" key="3">
    <source>
        <dbReference type="Proteomes" id="UP000824031"/>
    </source>
</evidence>
<evidence type="ECO:0000259" key="1">
    <source>
        <dbReference type="Pfam" id="PF00501"/>
    </source>
</evidence>
<dbReference type="NCBIfam" id="TIGR01733">
    <property type="entry name" value="AA-adenyl-dom"/>
    <property type="match status" value="1"/>
</dbReference>
<dbReference type="InterPro" id="IPR010071">
    <property type="entry name" value="AA_adenyl_dom"/>
</dbReference>
<dbReference type="InterPro" id="IPR045851">
    <property type="entry name" value="AMP-bd_C_sf"/>
</dbReference>
<comment type="caution">
    <text evidence="2">The sequence shown here is derived from an EMBL/GenBank/DDBJ whole genome shotgun (WGS) entry which is preliminary data.</text>
</comment>
<feature type="domain" description="AMP-dependent synthetase/ligase" evidence="1">
    <location>
        <begin position="8"/>
        <end position="362"/>
    </location>
</feature>
<dbReference type="AlphaFoldDB" id="A0A9D2F0X1"/>
<proteinExistence type="predicted"/>
<dbReference type="PANTHER" id="PTHR45527:SF1">
    <property type="entry name" value="FATTY ACID SYNTHASE"/>
    <property type="match status" value="1"/>
</dbReference>
<dbReference type="GO" id="GO:0031177">
    <property type="term" value="F:phosphopantetheine binding"/>
    <property type="evidence" value="ECO:0007669"/>
    <property type="project" value="TreeGrafter"/>
</dbReference>
<organism evidence="2 3">
    <name type="scientific">Candidatus Gemmiger excrementavium</name>
    <dbReference type="NCBI Taxonomy" id="2838608"/>
    <lineage>
        <taxon>Bacteria</taxon>
        <taxon>Bacillati</taxon>
        <taxon>Bacillota</taxon>
        <taxon>Clostridia</taxon>
        <taxon>Eubacteriales</taxon>
        <taxon>Gemmiger</taxon>
    </lineage>
</organism>
<dbReference type="PANTHER" id="PTHR45527">
    <property type="entry name" value="NONRIBOSOMAL PEPTIDE SYNTHETASE"/>
    <property type="match status" value="1"/>
</dbReference>
<reference evidence="2" key="1">
    <citation type="journal article" date="2021" name="PeerJ">
        <title>Extensive microbial diversity within the chicken gut microbiome revealed by metagenomics and culture.</title>
        <authorList>
            <person name="Gilroy R."/>
            <person name="Ravi A."/>
            <person name="Getino M."/>
            <person name="Pursley I."/>
            <person name="Horton D.L."/>
            <person name="Alikhan N.F."/>
            <person name="Baker D."/>
            <person name="Gharbi K."/>
            <person name="Hall N."/>
            <person name="Watson M."/>
            <person name="Adriaenssens E.M."/>
            <person name="Foster-Nyarko E."/>
            <person name="Jarju S."/>
            <person name="Secka A."/>
            <person name="Antonio M."/>
            <person name="Oren A."/>
            <person name="Chaudhuri R.R."/>
            <person name="La Ragione R."/>
            <person name="Hildebrand F."/>
            <person name="Pallen M.J."/>
        </authorList>
    </citation>
    <scope>NUCLEOTIDE SEQUENCE</scope>
    <source>
        <strain evidence="2">3436</strain>
    </source>
</reference>
<name>A0A9D2F0X1_9FIRM</name>
<dbReference type="Gene3D" id="3.30.300.30">
    <property type="match status" value="1"/>
</dbReference>
<dbReference type="EMBL" id="DXBO01000027">
    <property type="protein sequence ID" value="HIZ47539.1"/>
    <property type="molecule type" value="Genomic_DNA"/>
</dbReference>
<dbReference type="InterPro" id="IPR042099">
    <property type="entry name" value="ANL_N_sf"/>
</dbReference>
<dbReference type="GO" id="GO:0043041">
    <property type="term" value="P:amino acid activation for nonribosomal peptide biosynthetic process"/>
    <property type="evidence" value="ECO:0007669"/>
    <property type="project" value="TreeGrafter"/>
</dbReference>
<dbReference type="PROSITE" id="PS00455">
    <property type="entry name" value="AMP_BINDING"/>
    <property type="match status" value="1"/>
</dbReference>
<dbReference type="GO" id="GO:0044550">
    <property type="term" value="P:secondary metabolite biosynthetic process"/>
    <property type="evidence" value="ECO:0007669"/>
    <property type="project" value="TreeGrafter"/>
</dbReference>
<protein>
    <submittedName>
        <fullName evidence="2">Amino acid adenylation domain-containing protein</fullName>
    </submittedName>
</protein>
<dbReference type="Pfam" id="PF00501">
    <property type="entry name" value="AMP-binding"/>
    <property type="match status" value="1"/>
</dbReference>
<accession>A0A9D2F0X1</accession>
<evidence type="ECO:0000313" key="2">
    <source>
        <dbReference type="EMBL" id="HIZ47539.1"/>
    </source>
</evidence>
<sequence>MKHLLELLEATAARFGPRTALADEARALTWAEVQDTVQGIGTALGRLEVQHRPVALYLGRGVDCPLAMLGTLAAGGFYTVLDTAQPAERVRGITGQLEPAALVTDTEHREAALALGLDCPVVDVAEAAATAPDPALLQRVRAEALDADPAYVLFTSGSTGLPKGVVVQHRAVLAYSAWAASTFAFDENTVLGNQTPFYFSMSVTDLYGALRTGAQLQILPKRLFSFPVQLLDYLRQREVNTIYWVPSALGGVARWKALDYTEPPALRTILFAGETMPTPVLNYWRARYPAARFANLFGPTETTDICAYYEVDRAFADDEPLPIGRACDNCGLLVLDHQNRAAAPGQTGELCVRGSFLAAGYYNQPDKTAERFCPNPLQPHYPETIYRTGDLVRYNDRGELMYLGRADNQIKHLGYRIEPGEIETAAYGQAGVQSCACLYDAPRDRLVLFFTAGRDVTDALRDRLADRLPAYMQPAAYRRLKTMPQNANGKIDRGALAAQLKEV</sequence>
<gene>
    <name evidence="2" type="ORF">H9810_02305</name>
</gene>
<dbReference type="Gene3D" id="3.40.50.12780">
    <property type="entry name" value="N-terminal domain of ligase-like"/>
    <property type="match status" value="1"/>
</dbReference>
<dbReference type="InterPro" id="IPR000873">
    <property type="entry name" value="AMP-dep_synth/lig_dom"/>
</dbReference>
<reference evidence="2" key="2">
    <citation type="submission" date="2021-04" db="EMBL/GenBank/DDBJ databases">
        <authorList>
            <person name="Gilroy R."/>
        </authorList>
    </citation>
    <scope>NUCLEOTIDE SEQUENCE</scope>
    <source>
        <strain evidence="2">3436</strain>
    </source>
</reference>
<dbReference type="InterPro" id="IPR020845">
    <property type="entry name" value="AMP-binding_CS"/>
</dbReference>